<accession>A0AAW2PJU3</accession>
<dbReference type="InterPro" id="IPR036397">
    <property type="entry name" value="RNaseH_sf"/>
</dbReference>
<reference evidence="1" key="1">
    <citation type="submission" date="2020-06" db="EMBL/GenBank/DDBJ databases">
        <authorList>
            <person name="Li T."/>
            <person name="Hu X."/>
            <person name="Zhang T."/>
            <person name="Song X."/>
            <person name="Zhang H."/>
            <person name="Dai N."/>
            <person name="Sheng W."/>
            <person name="Hou X."/>
            <person name="Wei L."/>
        </authorList>
    </citation>
    <scope>NUCLEOTIDE SEQUENCE</scope>
    <source>
        <strain evidence="1">G02</strain>
        <tissue evidence="1">Leaf</tissue>
    </source>
</reference>
<comment type="caution">
    <text evidence="1">The sequence shown here is derived from an EMBL/GenBank/DDBJ whole genome shotgun (WGS) entry which is preliminary data.</text>
</comment>
<dbReference type="GO" id="GO:0003676">
    <property type="term" value="F:nucleic acid binding"/>
    <property type="evidence" value="ECO:0007669"/>
    <property type="project" value="InterPro"/>
</dbReference>
<reference evidence="1" key="2">
    <citation type="journal article" date="2024" name="Plant">
        <title>Genomic evolution and insights into agronomic trait innovations of Sesamum species.</title>
        <authorList>
            <person name="Miao H."/>
            <person name="Wang L."/>
            <person name="Qu L."/>
            <person name="Liu H."/>
            <person name="Sun Y."/>
            <person name="Le M."/>
            <person name="Wang Q."/>
            <person name="Wei S."/>
            <person name="Zheng Y."/>
            <person name="Lin W."/>
            <person name="Duan Y."/>
            <person name="Cao H."/>
            <person name="Xiong S."/>
            <person name="Wang X."/>
            <person name="Wei L."/>
            <person name="Li C."/>
            <person name="Ma Q."/>
            <person name="Ju M."/>
            <person name="Zhao R."/>
            <person name="Li G."/>
            <person name="Mu C."/>
            <person name="Tian Q."/>
            <person name="Mei H."/>
            <person name="Zhang T."/>
            <person name="Gao T."/>
            <person name="Zhang H."/>
        </authorList>
    </citation>
    <scope>NUCLEOTIDE SEQUENCE</scope>
    <source>
        <strain evidence="1">G02</strain>
    </source>
</reference>
<proteinExistence type="predicted"/>
<gene>
    <name evidence="1" type="ORF">Sradi_4059100</name>
</gene>
<dbReference type="PANTHER" id="PTHR48475">
    <property type="entry name" value="RIBONUCLEASE H"/>
    <property type="match status" value="1"/>
</dbReference>
<dbReference type="AlphaFoldDB" id="A0AAW2PJU3"/>
<organism evidence="1">
    <name type="scientific">Sesamum radiatum</name>
    <name type="common">Black benniseed</name>
    <dbReference type="NCBI Taxonomy" id="300843"/>
    <lineage>
        <taxon>Eukaryota</taxon>
        <taxon>Viridiplantae</taxon>
        <taxon>Streptophyta</taxon>
        <taxon>Embryophyta</taxon>
        <taxon>Tracheophyta</taxon>
        <taxon>Spermatophyta</taxon>
        <taxon>Magnoliopsida</taxon>
        <taxon>eudicotyledons</taxon>
        <taxon>Gunneridae</taxon>
        <taxon>Pentapetalae</taxon>
        <taxon>asterids</taxon>
        <taxon>lamiids</taxon>
        <taxon>Lamiales</taxon>
        <taxon>Pedaliaceae</taxon>
        <taxon>Sesamum</taxon>
    </lineage>
</organism>
<evidence type="ECO:0000313" key="1">
    <source>
        <dbReference type="EMBL" id="KAL0356122.1"/>
    </source>
</evidence>
<dbReference type="InterPro" id="IPR012337">
    <property type="entry name" value="RNaseH-like_sf"/>
</dbReference>
<dbReference type="EMBL" id="JACGWJ010000017">
    <property type="protein sequence ID" value="KAL0356122.1"/>
    <property type="molecule type" value="Genomic_DNA"/>
</dbReference>
<name>A0AAW2PJU3_SESRA</name>
<dbReference type="SUPFAM" id="SSF53098">
    <property type="entry name" value="Ribonuclease H-like"/>
    <property type="match status" value="1"/>
</dbReference>
<protein>
    <submittedName>
        <fullName evidence="1">Uncharacterized protein</fullName>
    </submittedName>
</protein>
<dbReference type="PANTHER" id="PTHR48475:SF2">
    <property type="entry name" value="RIBONUCLEASE H"/>
    <property type="match status" value="1"/>
</dbReference>
<sequence length="324" mass="37361">MQIEGAYETRERTMMQYLAKVREQMKEFSKCTVQQIPRNENERADALSKFGAMIAGVKSRKITVMVKERPAIEESKEVQVVQEDRSWKAELSKYLRDATLPDDPVAAKRIKFKATRFTMIGDELYKRTVNGPLLKCLDEERAKYVLREIHEGSCGNHSGGRSLAQERFGIPRILVSDNGTQFQGKAIVAWCKELKIQRNFTTVEIGEETQRVSQYEATSNQAERAFDLTTIKEKRDAAYARILHHKGLMMRSYNQKVKPRHFQVGDLVLKKVEVSKHVGKLDPGWEGPFKVVKIKKPGTYKLQDLDGKDLPRPWNIHNLKKFYT</sequence>
<dbReference type="Gene3D" id="3.30.420.10">
    <property type="entry name" value="Ribonuclease H-like superfamily/Ribonuclease H"/>
    <property type="match status" value="2"/>
</dbReference>